<name>A0A2G9HQT8_9LAMI</name>
<evidence type="ECO:0000259" key="7">
    <source>
        <dbReference type="PROSITE" id="PS50892"/>
    </source>
</evidence>
<dbReference type="GO" id="GO:0004190">
    <property type="term" value="F:aspartic-type endopeptidase activity"/>
    <property type="evidence" value="ECO:0007669"/>
    <property type="project" value="InterPro"/>
</dbReference>
<dbReference type="PANTHER" id="PTHR10241">
    <property type="entry name" value="LETHAL 2 GIANT LARVAE PROTEIN"/>
    <property type="match status" value="1"/>
</dbReference>
<dbReference type="GO" id="GO:0006887">
    <property type="term" value="P:exocytosis"/>
    <property type="evidence" value="ECO:0007669"/>
    <property type="project" value="UniProtKB-KW"/>
</dbReference>
<dbReference type="Proteomes" id="UP000231279">
    <property type="component" value="Unassembled WGS sequence"/>
</dbReference>
<dbReference type="SUPFAM" id="SSF50978">
    <property type="entry name" value="WD40 repeat-like"/>
    <property type="match status" value="1"/>
</dbReference>
<dbReference type="OrthoDB" id="19944at2759"/>
<dbReference type="GO" id="GO:0005096">
    <property type="term" value="F:GTPase activator activity"/>
    <property type="evidence" value="ECO:0007669"/>
    <property type="project" value="TreeGrafter"/>
</dbReference>
<keyword evidence="4" id="KW-0963">Cytoplasm</keyword>
<evidence type="ECO:0000313" key="9">
    <source>
        <dbReference type="Proteomes" id="UP000231279"/>
    </source>
</evidence>
<keyword evidence="5" id="KW-0175">Coiled coil</keyword>
<comment type="subcellular location">
    <subcellularLocation>
        <location evidence="1">Cytoplasm</location>
    </subcellularLocation>
</comment>
<dbReference type="InterPro" id="IPR015943">
    <property type="entry name" value="WD40/YVTN_repeat-like_dom_sf"/>
</dbReference>
<dbReference type="GO" id="GO:0045159">
    <property type="term" value="F:myosin II binding"/>
    <property type="evidence" value="ECO:0007669"/>
    <property type="project" value="TreeGrafter"/>
</dbReference>
<evidence type="ECO:0000256" key="4">
    <source>
        <dbReference type="ARBA" id="ARBA00022490"/>
    </source>
</evidence>
<dbReference type="PANTHER" id="PTHR10241:SF25">
    <property type="entry name" value="TOMOSYN, ISOFORM C"/>
    <property type="match status" value="1"/>
</dbReference>
<dbReference type="EMBL" id="NKXS01001211">
    <property type="protein sequence ID" value="PIN19877.1"/>
    <property type="molecule type" value="Genomic_DNA"/>
</dbReference>
<dbReference type="Gene3D" id="1.20.5.110">
    <property type="match status" value="1"/>
</dbReference>
<dbReference type="Gene3D" id="2.130.10.10">
    <property type="entry name" value="YVTN repeat-like/Quinoprotein amine dehydrogenase"/>
    <property type="match status" value="2"/>
</dbReference>
<dbReference type="PROSITE" id="PS00141">
    <property type="entry name" value="ASP_PROTEASE"/>
    <property type="match status" value="1"/>
</dbReference>
<feature type="compositionally biased region" description="Basic and acidic residues" evidence="6">
    <location>
        <begin position="999"/>
        <end position="1023"/>
    </location>
</feature>
<keyword evidence="3" id="KW-0268">Exocytosis</keyword>
<evidence type="ECO:0000256" key="5">
    <source>
        <dbReference type="PROSITE-ProRule" id="PRU00290"/>
    </source>
</evidence>
<dbReference type="InterPro" id="IPR001969">
    <property type="entry name" value="Aspartic_peptidase_AS"/>
</dbReference>
<comment type="caution">
    <text evidence="8">The sequence shown here is derived from an EMBL/GenBank/DDBJ whole genome shotgun (WGS) entry which is preliminary data.</text>
</comment>
<sequence>MFAKRLFQKAAHRHQRHEKGWLTSDDVNLRINVHYGIPSSASILAFDPIQRLLAIGTLDGRIKVIGGDNIEGLLISPKLVPYKYLEFLWNQGFLVSITNDNDIQVWNLERRSITCSLQWESNVTAFSVISGSSFMYLGDEYGLMSVLKYDPDSGQLLRLHYQLSSGFLADVTGVSISNQQPIVGLLPQPHSLGNRLLIAYEGGLIILWDVIEAHAIVVRGDKVLQLINKVVPANDVDNNIVEGAPSDDLEDKDISALCWASSDGSILAVGYMDGDILFWNTSVDSSVKDQEDGFSHNVVKLQLSSAEKRLPVIVLHWLGNSKTNRQEGHLLVYGGDEIGCEEVVTVLSLEWSSGMEAIRCMGRVDLTLTGSFADMILIPSAGTTGNDTDAYLFVLSNPGRIHIYDSGSLSPSELQSKKELPVSAIDLPSGIPNVDPLMTVAKLFHVHGSIQAVLSTIDGMSSTLTLPGQKKWPLTGGMCNHLSFGKDEKDHRLYVAGYQDGSVRIWNATYPVFSLLCVLTNEINSEILVDSGASLTAVELCSFTLRLAVGSKCGLVQLYSLCSSNEQSFHFVSETKSEVRSSAQVQGPRREAVLDLHKTGVQALKFTNNGSKLIIGYECSRIAMLDVPSSSVTFITDSIPNSEVVSVLWKAFDLETAKNTSESAQKIPDNCTGELIFILTKDASIHVIDGKNGSMVSSRPVQLKKKSTAISLYVIESQAAVYRSVDEQQLLKDDVLRNERAPNGTDGSEKCENEGQSSVKSASAQSLKELFVLLSCKDSLRVYPAKSVVQGENKSMYKVKLPKPCCWTTVFSKDEKVCGLVVFYQTGEMEIRSLPELDVVKEFSLMSDLRWNFKANMERMFSSTENGHIALTNGYEVAFVSLLEGENDFRIPESLPNLHDEVLAAAANAAISVSSNSKRKQGTPGILGGIVKGFKGRKSNKSMHHDSSSRSNFSQLEDIFMRNPFPEPSTINDEEKAAELTIDDIEIDEPLPLASTSSHEADNNKDKDKKSEREILLDDGADTKPRLRTREEIIATYRKAGDASSAAGEARNKLLERQQKLERISRQTEDLQSGAEDFASLANELVKAMENRKWYHI</sequence>
<dbReference type="PROSITE" id="PS50892">
    <property type="entry name" value="V_SNARE"/>
    <property type="match status" value="1"/>
</dbReference>
<proteinExistence type="inferred from homology"/>
<dbReference type="STRING" id="429701.A0A2G9HQT8"/>
<dbReference type="GO" id="GO:0005737">
    <property type="term" value="C:cytoplasm"/>
    <property type="evidence" value="ECO:0007669"/>
    <property type="project" value="UniProtKB-SubCell"/>
</dbReference>
<dbReference type="AlphaFoldDB" id="A0A2G9HQT8"/>
<evidence type="ECO:0000256" key="2">
    <source>
        <dbReference type="ARBA" id="ARBA00008070"/>
    </source>
</evidence>
<keyword evidence="9" id="KW-1185">Reference proteome</keyword>
<gene>
    <name evidence="8" type="ORF">CDL12_07457</name>
</gene>
<dbReference type="SUPFAM" id="SSF58038">
    <property type="entry name" value="SNARE fusion complex"/>
    <property type="match status" value="1"/>
</dbReference>
<dbReference type="InterPro" id="IPR036322">
    <property type="entry name" value="WD40_repeat_dom_sf"/>
</dbReference>
<protein>
    <submittedName>
        <fullName evidence="8">Tomosyn</fullName>
    </submittedName>
</protein>
<dbReference type="InterPro" id="IPR001680">
    <property type="entry name" value="WD40_rpt"/>
</dbReference>
<reference evidence="9" key="1">
    <citation type="journal article" date="2018" name="Gigascience">
        <title>Genome assembly of the Pink Ipe (Handroanthus impetiginosus, Bignoniaceae), a highly valued, ecologically keystone Neotropical timber forest tree.</title>
        <authorList>
            <person name="Silva-Junior O.B."/>
            <person name="Grattapaglia D."/>
            <person name="Novaes E."/>
            <person name="Collevatti R.G."/>
        </authorList>
    </citation>
    <scope>NUCLEOTIDE SEQUENCE [LARGE SCALE GENOMIC DNA]</scope>
    <source>
        <strain evidence="9">cv. UFG-1</strain>
    </source>
</reference>
<dbReference type="GO" id="GO:0006893">
    <property type="term" value="P:Golgi to plasma membrane transport"/>
    <property type="evidence" value="ECO:0007669"/>
    <property type="project" value="TreeGrafter"/>
</dbReference>
<dbReference type="SMART" id="SM00320">
    <property type="entry name" value="WD40"/>
    <property type="match status" value="6"/>
</dbReference>
<dbReference type="GO" id="GO:0019905">
    <property type="term" value="F:syntaxin binding"/>
    <property type="evidence" value="ECO:0007669"/>
    <property type="project" value="TreeGrafter"/>
</dbReference>
<dbReference type="GO" id="GO:0005886">
    <property type="term" value="C:plasma membrane"/>
    <property type="evidence" value="ECO:0007669"/>
    <property type="project" value="TreeGrafter"/>
</dbReference>
<dbReference type="GO" id="GO:0006508">
    <property type="term" value="P:proteolysis"/>
    <property type="evidence" value="ECO:0007669"/>
    <property type="project" value="InterPro"/>
</dbReference>
<dbReference type="CDD" id="cd15873">
    <property type="entry name" value="R-SNARE_STXBP5_6"/>
    <property type="match status" value="1"/>
</dbReference>
<feature type="region of interest" description="Disordered" evidence="6">
    <location>
        <begin position="991"/>
        <end position="1023"/>
    </location>
</feature>
<evidence type="ECO:0000313" key="8">
    <source>
        <dbReference type="EMBL" id="PIN19877.1"/>
    </source>
</evidence>
<evidence type="ECO:0000256" key="1">
    <source>
        <dbReference type="ARBA" id="ARBA00004496"/>
    </source>
</evidence>
<feature type="region of interest" description="Disordered" evidence="6">
    <location>
        <begin position="734"/>
        <end position="758"/>
    </location>
</feature>
<evidence type="ECO:0000256" key="3">
    <source>
        <dbReference type="ARBA" id="ARBA00022483"/>
    </source>
</evidence>
<accession>A0A2G9HQT8</accession>
<comment type="similarity">
    <text evidence="2">Belongs to the WD repeat L(2)GL family.</text>
</comment>
<dbReference type="InterPro" id="IPR042855">
    <property type="entry name" value="V_SNARE_CC"/>
</dbReference>
<evidence type="ECO:0000256" key="6">
    <source>
        <dbReference type="SAM" id="MobiDB-lite"/>
    </source>
</evidence>
<organism evidence="8 9">
    <name type="scientific">Handroanthus impetiginosus</name>
    <dbReference type="NCBI Taxonomy" id="429701"/>
    <lineage>
        <taxon>Eukaryota</taxon>
        <taxon>Viridiplantae</taxon>
        <taxon>Streptophyta</taxon>
        <taxon>Embryophyta</taxon>
        <taxon>Tracheophyta</taxon>
        <taxon>Spermatophyta</taxon>
        <taxon>Magnoliopsida</taxon>
        <taxon>eudicotyledons</taxon>
        <taxon>Gunneridae</taxon>
        <taxon>Pentapetalae</taxon>
        <taxon>asterids</taxon>
        <taxon>lamiids</taxon>
        <taxon>Lamiales</taxon>
        <taxon>Bignoniaceae</taxon>
        <taxon>Crescentiina</taxon>
        <taxon>Tabebuia alliance</taxon>
        <taxon>Handroanthus</taxon>
    </lineage>
</organism>
<feature type="domain" description="V-SNARE coiled-coil homology" evidence="7">
    <location>
        <begin position="1032"/>
        <end position="1092"/>
    </location>
</feature>